<protein>
    <recommendedName>
        <fullName evidence="5">Secreted protein</fullName>
    </recommendedName>
</protein>
<dbReference type="EMBL" id="MU853408">
    <property type="protein sequence ID" value="KAK4134682.1"/>
    <property type="molecule type" value="Genomic_DNA"/>
</dbReference>
<evidence type="ECO:0000256" key="2">
    <source>
        <dbReference type="SAM" id="SignalP"/>
    </source>
</evidence>
<evidence type="ECO:0008006" key="5">
    <source>
        <dbReference type="Google" id="ProtNLM"/>
    </source>
</evidence>
<feature type="chain" id="PRO_5043052791" description="Secreted protein" evidence="2">
    <location>
        <begin position="17"/>
        <end position="125"/>
    </location>
</feature>
<reference evidence="3" key="2">
    <citation type="submission" date="2023-05" db="EMBL/GenBank/DDBJ databases">
        <authorList>
            <consortium name="Lawrence Berkeley National Laboratory"/>
            <person name="Steindorff A."/>
            <person name="Hensen N."/>
            <person name="Bonometti L."/>
            <person name="Westerberg I."/>
            <person name="Brannstrom I.O."/>
            <person name="Guillou S."/>
            <person name="Cros-Aarteil S."/>
            <person name="Calhoun S."/>
            <person name="Haridas S."/>
            <person name="Kuo A."/>
            <person name="Mondo S."/>
            <person name="Pangilinan J."/>
            <person name="Riley R."/>
            <person name="Labutti K."/>
            <person name="Andreopoulos B."/>
            <person name="Lipzen A."/>
            <person name="Chen C."/>
            <person name="Yanf M."/>
            <person name="Daum C."/>
            <person name="Ng V."/>
            <person name="Clum A."/>
            <person name="Ohm R."/>
            <person name="Martin F."/>
            <person name="Silar P."/>
            <person name="Natvig D."/>
            <person name="Lalanne C."/>
            <person name="Gautier V."/>
            <person name="Ament-Velasquez S.L."/>
            <person name="Kruys A."/>
            <person name="Hutchinson M.I."/>
            <person name="Powell A.J."/>
            <person name="Barry K."/>
            <person name="Miller A.N."/>
            <person name="Grigoriev I.V."/>
            <person name="Debuchy R."/>
            <person name="Gladieux P."/>
            <person name="Thoren M.H."/>
            <person name="Johannesson H."/>
        </authorList>
    </citation>
    <scope>NUCLEOTIDE SEQUENCE</scope>
    <source>
        <strain evidence="3">CBS 123565</strain>
    </source>
</reference>
<gene>
    <name evidence="3" type="ORF">BT67DRAFT_301642</name>
</gene>
<comment type="caution">
    <text evidence="3">The sequence shown here is derived from an EMBL/GenBank/DDBJ whole genome shotgun (WGS) entry which is preliminary data.</text>
</comment>
<dbReference type="AlphaFoldDB" id="A0AAN6UKG6"/>
<accession>A0AAN6UKG6</accession>
<dbReference type="Proteomes" id="UP001304895">
    <property type="component" value="Unassembled WGS sequence"/>
</dbReference>
<proteinExistence type="predicted"/>
<evidence type="ECO:0000256" key="1">
    <source>
        <dbReference type="SAM" id="MobiDB-lite"/>
    </source>
</evidence>
<feature type="region of interest" description="Disordered" evidence="1">
    <location>
        <begin position="80"/>
        <end position="101"/>
    </location>
</feature>
<reference evidence="3" key="1">
    <citation type="journal article" date="2023" name="Mol. Phylogenet. Evol.">
        <title>Genome-scale phylogeny and comparative genomics of the fungal order Sordariales.</title>
        <authorList>
            <person name="Hensen N."/>
            <person name="Bonometti L."/>
            <person name="Westerberg I."/>
            <person name="Brannstrom I.O."/>
            <person name="Guillou S."/>
            <person name="Cros-Aarteil S."/>
            <person name="Calhoun S."/>
            <person name="Haridas S."/>
            <person name="Kuo A."/>
            <person name="Mondo S."/>
            <person name="Pangilinan J."/>
            <person name="Riley R."/>
            <person name="LaButti K."/>
            <person name="Andreopoulos B."/>
            <person name="Lipzen A."/>
            <person name="Chen C."/>
            <person name="Yan M."/>
            <person name="Daum C."/>
            <person name="Ng V."/>
            <person name="Clum A."/>
            <person name="Steindorff A."/>
            <person name="Ohm R.A."/>
            <person name="Martin F."/>
            <person name="Silar P."/>
            <person name="Natvig D.O."/>
            <person name="Lalanne C."/>
            <person name="Gautier V."/>
            <person name="Ament-Velasquez S.L."/>
            <person name="Kruys A."/>
            <person name="Hutchinson M.I."/>
            <person name="Powell A.J."/>
            <person name="Barry K."/>
            <person name="Miller A.N."/>
            <person name="Grigoriev I.V."/>
            <person name="Debuchy R."/>
            <person name="Gladieux P."/>
            <person name="Hiltunen Thoren M."/>
            <person name="Johannesson H."/>
        </authorList>
    </citation>
    <scope>NUCLEOTIDE SEQUENCE</scope>
    <source>
        <strain evidence="3">CBS 123565</strain>
    </source>
</reference>
<evidence type="ECO:0000313" key="3">
    <source>
        <dbReference type="EMBL" id="KAK4134682.1"/>
    </source>
</evidence>
<sequence length="125" mass="13959">MVAVIIMLFFTLLASARLRIQDGMPVTFVRSPAHLGPDDTISFGRSECSRHQMLCVGPNLPGGRYPISEGSWRCRYRRSQNLPPSRRSKGGHCHRSRHSDKTGWSGCCCAEDGPALKPSLTVYRR</sequence>
<evidence type="ECO:0000313" key="4">
    <source>
        <dbReference type="Proteomes" id="UP001304895"/>
    </source>
</evidence>
<feature type="signal peptide" evidence="2">
    <location>
        <begin position="1"/>
        <end position="16"/>
    </location>
</feature>
<keyword evidence="4" id="KW-1185">Reference proteome</keyword>
<name>A0AAN6UKG6_9PEZI</name>
<feature type="compositionally biased region" description="Basic residues" evidence="1">
    <location>
        <begin position="86"/>
        <end position="98"/>
    </location>
</feature>
<organism evidence="3 4">
    <name type="scientific">Trichocladium antarcticum</name>
    <dbReference type="NCBI Taxonomy" id="1450529"/>
    <lineage>
        <taxon>Eukaryota</taxon>
        <taxon>Fungi</taxon>
        <taxon>Dikarya</taxon>
        <taxon>Ascomycota</taxon>
        <taxon>Pezizomycotina</taxon>
        <taxon>Sordariomycetes</taxon>
        <taxon>Sordariomycetidae</taxon>
        <taxon>Sordariales</taxon>
        <taxon>Chaetomiaceae</taxon>
        <taxon>Trichocladium</taxon>
    </lineage>
</organism>
<keyword evidence="2" id="KW-0732">Signal</keyword>